<evidence type="ECO:0000256" key="6">
    <source>
        <dbReference type="RuleBase" id="RU363053"/>
    </source>
</evidence>
<keyword evidence="8" id="KW-1185">Reference proteome</keyword>
<dbReference type="Proteomes" id="UP000007800">
    <property type="component" value="Unassembled WGS sequence"/>
</dbReference>
<evidence type="ECO:0000256" key="4">
    <source>
        <dbReference type="ARBA" id="ARBA00022989"/>
    </source>
</evidence>
<organism evidence="8">
    <name type="scientific">Perkinsus marinus (strain ATCC 50983 / TXsc)</name>
    <dbReference type="NCBI Taxonomy" id="423536"/>
    <lineage>
        <taxon>Eukaryota</taxon>
        <taxon>Sar</taxon>
        <taxon>Alveolata</taxon>
        <taxon>Perkinsozoa</taxon>
        <taxon>Perkinsea</taxon>
        <taxon>Perkinsida</taxon>
        <taxon>Perkinsidae</taxon>
        <taxon>Perkinsus</taxon>
    </lineage>
</organism>
<evidence type="ECO:0000256" key="2">
    <source>
        <dbReference type="ARBA" id="ARBA00006824"/>
    </source>
</evidence>
<dbReference type="OrthoDB" id="430207at2759"/>
<dbReference type="GO" id="GO:0016020">
    <property type="term" value="C:membrane"/>
    <property type="evidence" value="ECO:0007669"/>
    <property type="project" value="UniProtKB-SubCell"/>
</dbReference>
<evidence type="ECO:0000256" key="1">
    <source>
        <dbReference type="ARBA" id="ARBA00004141"/>
    </source>
</evidence>
<proteinExistence type="inferred from homology"/>
<keyword evidence="3 6" id="KW-0812">Transmembrane</keyword>
<feature type="transmembrane region" description="Helical" evidence="6">
    <location>
        <begin position="97"/>
        <end position="115"/>
    </location>
</feature>
<sequence>MVVSSRIRAFSMPRVREAYARSPVLANSATSFVCYALSDIIAQRADANNDEKIDGVRLLSVSLCGPILGGVCLTKLYKNLDRFLGSGHSLKVAARKILFMQIVYMPFSVSTFIFLSSSLNAFLKGERLTVACGEASAVTNLRWREAYWTSWFIWSVSDAFNFTLVQRHMPAARPTWDAVVMVAWNAYLSWRAIGGHSITVVLFPVRMANV</sequence>
<dbReference type="GeneID" id="9051044"/>
<comment type="similarity">
    <text evidence="2 6">Belongs to the peroxisomal membrane protein PXMP2/4 family.</text>
</comment>
<accession>C5K4F6</accession>
<feature type="transmembrane region" description="Helical" evidence="6">
    <location>
        <begin position="58"/>
        <end position="77"/>
    </location>
</feature>
<comment type="subcellular location">
    <subcellularLocation>
        <location evidence="1">Membrane</location>
        <topology evidence="1">Multi-pass membrane protein</topology>
    </subcellularLocation>
</comment>
<dbReference type="InParanoid" id="C5K4F6"/>
<dbReference type="PANTHER" id="PTHR11266">
    <property type="entry name" value="PEROXISOMAL MEMBRANE PROTEIN 2, PXMP2 MPV17"/>
    <property type="match status" value="1"/>
</dbReference>
<dbReference type="EMBL" id="GG670491">
    <property type="protein sequence ID" value="EER20649.1"/>
    <property type="molecule type" value="Genomic_DNA"/>
</dbReference>
<dbReference type="OMA" id="WPMANLI"/>
<evidence type="ECO:0000256" key="3">
    <source>
        <dbReference type="ARBA" id="ARBA00022692"/>
    </source>
</evidence>
<evidence type="ECO:0000256" key="5">
    <source>
        <dbReference type="ARBA" id="ARBA00023136"/>
    </source>
</evidence>
<evidence type="ECO:0000313" key="8">
    <source>
        <dbReference type="Proteomes" id="UP000007800"/>
    </source>
</evidence>
<dbReference type="InterPro" id="IPR007248">
    <property type="entry name" value="Mpv17_PMP22"/>
</dbReference>
<dbReference type="AlphaFoldDB" id="C5K4F6"/>
<reference evidence="7 8" key="1">
    <citation type="submission" date="2008-07" db="EMBL/GenBank/DDBJ databases">
        <authorList>
            <person name="El-Sayed N."/>
            <person name="Caler E."/>
            <person name="Inman J."/>
            <person name="Amedeo P."/>
            <person name="Hass B."/>
            <person name="Wortman J."/>
        </authorList>
    </citation>
    <scope>NUCLEOTIDE SEQUENCE [LARGE SCALE GENOMIC DNA]</scope>
    <source>
        <strain evidence="8">ATCC 50983 / TXsc</strain>
    </source>
</reference>
<keyword evidence="4 6" id="KW-1133">Transmembrane helix</keyword>
<evidence type="ECO:0000313" key="7">
    <source>
        <dbReference type="EMBL" id="EER20649.1"/>
    </source>
</evidence>
<dbReference type="RefSeq" id="XP_002788853.1">
    <property type="nucleotide sequence ID" value="XM_002788807.1"/>
</dbReference>
<gene>
    <name evidence="7" type="ORF">Pmar_PMAR004313</name>
</gene>
<name>C5K4F6_PERM5</name>
<protein>
    <submittedName>
        <fullName evidence="7">Protein Mpv17, putative</fullName>
    </submittedName>
</protein>
<keyword evidence="5 6" id="KW-0472">Membrane</keyword>
<dbReference type="GO" id="GO:0005737">
    <property type="term" value="C:cytoplasm"/>
    <property type="evidence" value="ECO:0007669"/>
    <property type="project" value="TreeGrafter"/>
</dbReference>